<organism evidence="4">
    <name type="scientific">Zea mays</name>
    <name type="common">Maize</name>
    <dbReference type="NCBI Taxonomy" id="4577"/>
    <lineage>
        <taxon>Eukaryota</taxon>
        <taxon>Viridiplantae</taxon>
        <taxon>Streptophyta</taxon>
        <taxon>Embryophyta</taxon>
        <taxon>Tracheophyta</taxon>
        <taxon>Spermatophyta</taxon>
        <taxon>Magnoliopsida</taxon>
        <taxon>Liliopsida</taxon>
        <taxon>Poales</taxon>
        <taxon>Poaceae</taxon>
        <taxon>PACMAD clade</taxon>
        <taxon>Panicoideae</taxon>
        <taxon>Andropogonodae</taxon>
        <taxon>Andropogoneae</taxon>
        <taxon>Tripsacinae</taxon>
        <taxon>Zea</taxon>
    </lineage>
</organism>
<dbReference type="InterPro" id="IPR036875">
    <property type="entry name" value="Znf_CCHC_sf"/>
</dbReference>
<dbReference type="GeneID" id="103629048"/>
<feature type="compositionally biased region" description="Polar residues" evidence="2">
    <location>
        <begin position="273"/>
        <end position="287"/>
    </location>
</feature>
<evidence type="ECO:0000259" key="3">
    <source>
        <dbReference type="PROSITE" id="PS50158"/>
    </source>
</evidence>
<feature type="region of interest" description="Disordered" evidence="2">
    <location>
        <begin position="273"/>
        <end position="344"/>
    </location>
</feature>
<proteinExistence type="evidence at transcript level"/>
<dbReference type="PROSITE" id="PS50158">
    <property type="entry name" value="ZF_CCHC"/>
    <property type="match status" value="1"/>
</dbReference>
<keyword evidence="1" id="KW-0862">Zinc</keyword>
<feature type="domain" description="CCHC-type" evidence="3">
    <location>
        <begin position="26"/>
        <end position="39"/>
    </location>
</feature>
<dbReference type="EMBL" id="EU957098">
    <property type="protein sequence ID" value="ACG29216.1"/>
    <property type="molecule type" value="mRNA"/>
</dbReference>
<dbReference type="PANTHER" id="PTHR33170">
    <property type="entry name" value="DUF4283 DOMAIN-CONTAINING PROTEIN-RELATED"/>
    <property type="match status" value="1"/>
</dbReference>
<dbReference type="InterPro" id="IPR001878">
    <property type="entry name" value="Znf_CCHC"/>
</dbReference>
<protein>
    <recommendedName>
        <fullName evidence="3">CCHC-type domain-containing protein</fullName>
    </recommendedName>
</protein>
<dbReference type="KEGG" id="zma:103629048"/>
<dbReference type="GO" id="GO:0008270">
    <property type="term" value="F:zinc ion binding"/>
    <property type="evidence" value="ECO:0007669"/>
    <property type="project" value="UniProtKB-KW"/>
</dbReference>
<feature type="region of interest" description="Disordered" evidence="2">
    <location>
        <begin position="432"/>
        <end position="463"/>
    </location>
</feature>
<keyword evidence="1" id="KW-0479">Metal-binding</keyword>
<dbReference type="AlphaFoldDB" id="B6SWI3"/>
<dbReference type="GO" id="GO:0003676">
    <property type="term" value="F:nucleic acid binding"/>
    <property type="evidence" value="ECO:0007669"/>
    <property type="project" value="InterPro"/>
</dbReference>
<reference evidence="4" key="1">
    <citation type="journal article" date="2009" name="Plant Mol. Biol.">
        <title>Insights into corn genes derived from large-scale cDNA sequencing.</title>
        <authorList>
            <person name="Alexandrov N.N."/>
            <person name="Brover V.V."/>
            <person name="Freidin S."/>
            <person name="Troukhan M.E."/>
            <person name="Tatarinova T.V."/>
            <person name="Zhang H."/>
            <person name="Swaller T.J."/>
            <person name="Lu Y.P."/>
            <person name="Bouck J."/>
            <person name="Flavell R.B."/>
            <person name="Feldmann K.A."/>
        </authorList>
    </citation>
    <scope>NUCLEOTIDE SEQUENCE</scope>
</reference>
<keyword evidence="1" id="KW-0863">Zinc-finger</keyword>
<evidence type="ECO:0000256" key="1">
    <source>
        <dbReference type="PROSITE-ProRule" id="PRU00047"/>
    </source>
</evidence>
<dbReference type="OrthoDB" id="671874at2759"/>
<dbReference type="PANTHER" id="PTHR33170:SF34">
    <property type="entry name" value="OS05G0102200 PROTEIN"/>
    <property type="match status" value="1"/>
</dbReference>
<evidence type="ECO:0000256" key="2">
    <source>
        <dbReference type="SAM" id="MobiDB-lite"/>
    </source>
</evidence>
<dbReference type="RefSeq" id="NP_001343957.1">
    <property type="nucleotide sequence ID" value="NM_001357028.1"/>
</dbReference>
<accession>B6SWI3</accession>
<evidence type="ECO:0000313" key="4">
    <source>
        <dbReference type="EMBL" id="ACG29216.1"/>
    </source>
</evidence>
<feature type="compositionally biased region" description="Basic and acidic residues" evidence="2">
    <location>
        <begin position="294"/>
        <end position="304"/>
    </location>
</feature>
<feature type="compositionally biased region" description="Basic and acidic residues" evidence="2">
    <location>
        <begin position="324"/>
        <end position="341"/>
    </location>
</feature>
<dbReference type="SUPFAM" id="SSF57756">
    <property type="entry name" value="Retrovirus zinc finger-like domains"/>
    <property type="match status" value="1"/>
</dbReference>
<dbReference type="ExpressionAtlas" id="B6SWI3">
    <property type="expression patterns" value="baseline"/>
</dbReference>
<name>B6SWI3_MAIZE</name>
<sequence>MIVQGNPNFSLHSSGSENEMGRRFFCQKCGEEGHHARDCCKSLWCEICRKDTHVMAKCVWPRQIKPMMPIVGMAADGLGFFSSQYAKPSLRKPNLSCLGLVKILEGFVSASELEKDFSFHFPWGRTWKAEKCPAGYVMHFPSQDKLDELSQFIEVKMKMSGAKIMVLPWNCQANAKARLHTVWMSAENVLDELRHYQAICELGSILGAVEEVDLKSLEMSESVKFKVHVKSINMIPKIVEVGVKPFLFDVYFKVDSIVEEGWNEENSNLGKRVKSNTCVSEGSMSKSTGKKARKESVDGKEKNEVASSAGKGHSRKTATVTESEGQKITHKGDKTLQHNEEDSGGQVNLELSEEDLLSSQELAELAKSVGVNLQCSQESGNENCKAENTGDGVVAQRDKKGKAKMAEGFEGLRRSPRLEADDDLNITEKAINRAEAKDTFIHKERDSKRDAAGRKLANSKDGK</sequence>